<protein>
    <submittedName>
        <fullName evidence="1">Uncharacterized protein</fullName>
    </submittedName>
</protein>
<organism evidence="1 2">
    <name type="scientific">Glutamicibacter uratoxydans</name>
    <name type="common">Arthrobacter uratoxydans</name>
    <dbReference type="NCBI Taxonomy" id="43667"/>
    <lineage>
        <taxon>Bacteria</taxon>
        <taxon>Bacillati</taxon>
        <taxon>Actinomycetota</taxon>
        <taxon>Actinomycetes</taxon>
        <taxon>Micrococcales</taxon>
        <taxon>Micrococcaceae</taxon>
        <taxon>Glutamicibacter</taxon>
    </lineage>
</organism>
<proteinExistence type="predicted"/>
<dbReference type="AlphaFoldDB" id="A0A4Y4DTX6"/>
<keyword evidence="2" id="KW-1185">Reference proteome</keyword>
<evidence type="ECO:0000313" key="2">
    <source>
        <dbReference type="Proteomes" id="UP000316612"/>
    </source>
</evidence>
<name>A0A4Y4DTX6_GLUUR</name>
<comment type="caution">
    <text evidence="1">The sequence shown here is derived from an EMBL/GenBank/DDBJ whole genome shotgun (WGS) entry which is preliminary data.</text>
</comment>
<dbReference type="EMBL" id="BJNY01000018">
    <property type="protein sequence ID" value="GED07344.1"/>
    <property type="molecule type" value="Genomic_DNA"/>
</dbReference>
<accession>A0A4Y4DTX6</accession>
<reference evidence="1 2" key="1">
    <citation type="submission" date="2019-06" db="EMBL/GenBank/DDBJ databases">
        <title>Whole genome shotgun sequence of Glutamicibacter uratoxydans NBRC 15515.</title>
        <authorList>
            <person name="Hosoyama A."/>
            <person name="Uohara A."/>
            <person name="Ohji S."/>
            <person name="Ichikawa N."/>
        </authorList>
    </citation>
    <scope>NUCLEOTIDE SEQUENCE [LARGE SCALE GENOMIC DNA]</scope>
    <source>
        <strain evidence="1 2">NBRC 15515</strain>
    </source>
</reference>
<gene>
    <name evidence="1" type="ORF">AUR04nite_28760</name>
</gene>
<evidence type="ECO:0000313" key="1">
    <source>
        <dbReference type="EMBL" id="GED07344.1"/>
    </source>
</evidence>
<dbReference type="Proteomes" id="UP000316612">
    <property type="component" value="Unassembled WGS sequence"/>
</dbReference>
<sequence>MARGNARTRTIEAAAKAKIRANNPYPSELASNAIAGPSDENNVVMAKTMTAYPPAKKQTTIDLGPGYQCPSDVKSRQVHAPMEKQNSEMTAILPMTSPGGEYPGPWAPTWRTIPCGSSGVSSR</sequence>